<keyword evidence="2" id="KW-0604">Photosystem II</keyword>
<keyword evidence="1" id="KW-0602">Photosynthesis</keyword>
<dbReference type="EMBL" id="WKJJ01000011">
    <property type="protein sequence ID" value="MRV73771.1"/>
    <property type="molecule type" value="Genomic_DNA"/>
</dbReference>
<sequence>MPLAILLPSSGCAAPVANPLQRAAPPAVQAQGRVLLGLARAGDRLVAVGERGLVLLSDDHGRSWRQARVPVAVTLTAASFPTPQSGWATGHAGTVLHTEDGGETWVRQLDGNAVGRLLAAAPGQAALAQQFIADGPDKPFLDVVFQDPRNGIVAGAYGLILRTGDGGKTWAPLMDRVDNPKGLHIYAIRARGDGIWLAGEQGLLAHSADGGKTFGKVAAPYRGTYFTLGGLPDGGIVLGGLKGNAFRSNSGGFERLDGYPPLSLSASAVLADGRIAFANQAGQLFIAGPQGQDARMVPQLHPAPLAALAQAANGDLIVAGVRGVVAIPAGALAAAPSPSSHTVSGAKP</sequence>
<comment type="caution">
    <text evidence="4">The sequence shown here is derived from an EMBL/GenBank/DDBJ whole genome shotgun (WGS) entry which is preliminary data.</text>
</comment>
<proteinExistence type="predicted"/>
<dbReference type="Proteomes" id="UP000446768">
    <property type="component" value="Unassembled WGS sequence"/>
</dbReference>
<reference evidence="4 5" key="1">
    <citation type="submission" date="2019-11" db="EMBL/GenBank/DDBJ databases">
        <title>Novel species isolated from a subtropical stream in China.</title>
        <authorList>
            <person name="Lu H."/>
        </authorList>
    </citation>
    <scope>NUCLEOTIDE SEQUENCE [LARGE SCALE GENOMIC DNA]</scope>
    <source>
        <strain evidence="4 5">FT92W</strain>
    </source>
</reference>
<dbReference type="GO" id="GO:0009523">
    <property type="term" value="C:photosystem II"/>
    <property type="evidence" value="ECO:0007669"/>
    <property type="project" value="UniProtKB-KW"/>
</dbReference>
<evidence type="ECO:0000259" key="3">
    <source>
        <dbReference type="Pfam" id="PF14870"/>
    </source>
</evidence>
<evidence type="ECO:0000256" key="1">
    <source>
        <dbReference type="ARBA" id="ARBA00022531"/>
    </source>
</evidence>
<dbReference type="Pfam" id="PF14870">
    <property type="entry name" value="PSII_BNR"/>
    <property type="match status" value="1"/>
</dbReference>
<accession>A0A7X2LTX3</accession>
<dbReference type="SUPFAM" id="SSF110296">
    <property type="entry name" value="Oligoxyloglucan reducing end-specific cellobiohydrolase"/>
    <property type="match status" value="1"/>
</dbReference>
<dbReference type="InterPro" id="IPR015943">
    <property type="entry name" value="WD40/YVTN_repeat-like_dom_sf"/>
</dbReference>
<evidence type="ECO:0000313" key="4">
    <source>
        <dbReference type="EMBL" id="MRV73771.1"/>
    </source>
</evidence>
<dbReference type="PANTHER" id="PTHR47199">
    <property type="entry name" value="PHOTOSYSTEM II STABILITY/ASSEMBLY FACTOR HCF136, CHLOROPLASTIC"/>
    <property type="match status" value="1"/>
</dbReference>
<dbReference type="AlphaFoldDB" id="A0A7X2LTX3"/>
<protein>
    <recommendedName>
        <fullName evidence="3">Photosynthesis system II assembly factor Ycf48/Hcf136-like domain-containing protein</fullName>
    </recommendedName>
</protein>
<dbReference type="Gene3D" id="2.130.10.10">
    <property type="entry name" value="YVTN repeat-like/Quinoprotein amine dehydrogenase"/>
    <property type="match status" value="2"/>
</dbReference>
<feature type="domain" description="Photosynthesis system II assembly factor Ycf48/Hcf136-like" evidence="3">
    <location>
        <begin position="138"/>
        <end position="217"/>
    </location>
</feature>
<dbReference type="GO" id="GO:0015979">
    <property type="term" value="P:photosynthesis"/>
    <property type="evidence" value="ECO:0007669"/>
    <property type="project" value="UniProtKB-KW"/>
</dbReference>
<evidence type="ECO:0000256" key="2">
    <source>
        <dbReference type="ARBA" id="ARBA00023276"/>
    </source>
</evidence>
<keyword evidence="5" id="KW-1185">Reference proteome</keyword>
<dbReference type="PANTHER" id="PTHR47199:SF2">
    <property type="entry name" value="PHOTOSYSTEM II STABILITY_ASSEMBLY FACTOR HCF136, CHLOROPLASTIC"/>
    <property type="match status" value="1"/>
</dbReference>
<name>A0A7X2LTX3_9BURK</name>
<dbReference type="InterPro" id="IPR028203">
    <property type="entry name" value="PSII_CF48-like_dom"/>
</dbReference>
<organism evidence="4 5">
    <name type="scientific">Pseudoduganella rivuli</name>
    <dbReference type="NCBI Taxonomy" id="2666085"/>
    <lineage>
        <taxon>Bacteria</taxon>
        <taxon>Pseudomonadati</taxon>
        <taxon>Pseudomonadota</taxon>
        <taxon>Betaproteobacteria</taxon>
        <taxon>Burkholderiales</taxon>
        <taxon>Oxalobacteraceae</taxon>
        <taxon>Telluria group</taxon>
        <taxon>Pseudoduganella</taxon>
    </lineage>
</organism>
<evidence type="ECO:0000313" key="5">
    <source>
        <dbReference type="Proteomes" id="UP000446768"/>
    </source>
</evidence>
<gene>
    <name evidence="4" type="ORF">GJ700_18840</name>
</gene>